<name>A0A0B9GWG8_9GAMM</name>
<gene>
    <name evidence="1" type="ORF">RJ45_13890</name>
</gene>
<dbReference type="AlphaFoldDB" id="A0A0B9GWG8"/>
<accession>A0A0B9GWG8</accession>
<reference evidence="1 2" key="1">
    <citation type="submission" date="2014-12" db="EMBL/GenBank/DDBJ databases">
        <title>Genome sequencing of Photobacterium gaetbulicola AD005a.</title>
        <authorList>
            <person name="Adrian T.G.S."/>
            <person name="Chan K.G."/>
        </authorList>
    </citation>
    <scope>NUCLEOTIDE SEQUENCE [LARGE SCALE GENOMIC DNA]</scope>
    <source>
        <strain evidence="1 2">AD005a</strain>
    </source>
</reference>
<organism evidence="1 2">
    <name type="scientific">Photobacterium gaetbulicola</name>
    <dbReference type="NCBI Taxonomy" id="1295392"/>
    <lineage>
        <taxon>Bacteria</taxon>
        <taxon>Pseudomonadati</taxon>
        <taxon>Pseudomonadota</taxon>
        <taxon>Gammaproteobacteria</taxon>
        <taxon>Vibrionales</taxon>
        <taxon>Vibrionaceae</taxon>
        <taxon>Photobacterium</taxon>
    </lineage>
</organism>
<comment type="caution">
    <text evidence="1">The sequence shown here is derived from an EMBL/GenBank/DDBJ whole genome shotgun (WGS) entry which is preliminary data.</text>
</comment>
<dbReference type="Proteomes" id="UP000031278">
    <property type="component" value="Unassembled WGS sequence"/>
</dbReference>
<sequence length="264" mass="30014">MTQVKPLSTLTLTQSHNWLSEEQEAQLLGLIAHCFKGVEPNAYFNKYFLGTDAYERKLKLFYQPFSDVASHESNGVIGKEDDNGKVRLVGYCLLTFQKTDVEGKETIIIGASAGFLPDQRHGNQTVTFSLVEAAKCYMRHPLTPVYYADTMISPAMYRVMAKFLPELYPKANTQLTESASRILDYLQQTVMIREPDWHPHLCYVQRSVDYGEQEIASFQRSTKRDIQYYLSINPNFSEGYGIVTIIPVNLKNILGSGIKFLTGR</sequence>
<protein>
    <submittedName>
        <fullName evidence="1">Uncharacterized protein</fullName>
    </submittedName>
</protein>
<dbReference type="RefSeq" id="WP_039463084.1">
    <property type="nucleotide sequence ID" value="NZ_JWLZ01000162.1"/>
</dbReference>
<evidence type="ECO:0000313" key="1">
    <source>
        <dbReference type="EMBL" id="KHT63081.1"/>
    </source>
</evidence>
<dbReference type="EMBL" id="JWLZ01000162">
    <property type="protein sequence ID" value="KHT63081.1"/>
    <property type="molecule type" value="Genomic_DNA"/>
</dbReference>
<proteinExistence type="predicted"/>
<evidence type="ECO:0000313" key="2">
    <source>
        <dbReference type="Proteomes" id="UP000031278"/>
    </source>
</evidence>